<proteinExistence type="predicted"/>
<name>A0AC58TGZ2_TOBAC</name>
<organism evidence="1 2">
    <name type="scientific">Nicotiana tabacum</name>
    <name type="common">Common tobacco</name>
    <dbReference type="NCBI Taxonomy" id="4097"/>
    <lineage>
        <taxon>Eukaryota</taxon>
        <taxon>Viridiplantae</taxon>
        <taxon>Streptophyta</taxon>
        <taxon>Embryophyta</taxon>
        <taxon>Tracheophyta</taxon>
        <taxon>Spermatophyta</taxon>
        <taxon>Magnoliopsida</taxon>
        <taxon>eudicotyledons</taxon>
        <taxon>Gunneridae</taxon>
        <taxon>Pentapetalae</taxon>
        <taxon>asterids</taxon>
        <taxon>lamiids</taxon>
        <taxon>Solanales</taxon>
        <taxon>Solanaceae</taxon>
        <taxon>Nicotianoideae</taxon>
        <taxon>Nicotianeae</taxon>
        <taxon>Nicotiana</taxon>
    </lineage>
</organism>
<dbReference type="RefSeq" id="XP_075096500.1">
    <property type="nucleotide sequence ID" value="XM_075240399.1"/>
</dbReference>
<keyword evidence="1" id="KW-1185">Reference proteome</keyword>
<accession>A0AC58TGZ2</accession>
<evidence type="ECO:0000313" key="2">
    <source>
        <dbReference type="RefSeq" id="XP_075096500.1"/>
    </source>
</evidence>
<protein>
    <submittedName>
        <fullName evidence="2">Uncharacterized protein LOC107804935</fullName>
    </submittedName>
</protein>
<evidence type="ECO:0000313" key="1">
    <source>
        <dbReference type="Proteomes" id="UP000790787"/>
    </source>
</evidence>
<dbReference type="Proteomes" id="UP000790787">
    <property type="component" value="Chromosome 20"/>
</dbReference>
<reference evidence="2" key="2">
    <citation type="submission" date="2025-08" db="UniProtKB">
        <authorList>
            <consortium name="RefSeq"/>
        </authorList>
    </citation>
    <scope>IDENTIFICATION</scope>
    <source>
        <tissue evidence="2">Leaf</tissue>
    </source>
</reference>
<sequence length="425" mass="45945">MGAVFIVVSGEVSPRDAERSLSEADKRPRHSGRFSGTSSEGRDSYGRGHPPRPFQSALQVSHGTSGGGSQTHYSDQQPYSAPSAPISAPPLQSFQGRQPQQPWACFTCGDTRHIARYCPRASSSSLHQGSRVMVQAPDVPQPAQPARGGGRGVRGGGRGPRGGAQAARGGGQPATGRPRKVVQGGGAQPRCYALPARPQTESSDAVITGTILVCDRDDSVLFDPGSTYSYVSSYFAAYLVMPSDSLSILVYVSTPVGDSIVVDRVHRSCIVVFGGLKTRVDLLLLDMVDFDVILGMDWLSPYHAILDYHAKTMTLAIPSLPHLEWRGTPSHSTQSVISYVKARRMVEKGCLAYLAYVRDSSAEVPYIDSMPVVREFPEVFPSDLPGMLLDRDIDFCIDLALATRPISIPSYRMAPPELKELKKQL</sequence>
<gene>
    <name evidence="2" type="primary">LOC107804935</name>
</gene>
<reference evidence="1" key="1">
    <citation type="journal article" date="2014" name="Nat. Commun.">
        <title>The tobacco genome sequence and its comparison with those of tomato and potato.</title>
        <authorList>
            <person name="Sierro N."/>
            <person name="Battey J.N."/>
            <person name="Ouadi S."/>
            <person name="Bakaher N."/>
            <person name="Bovet L."/>
            <person name="Willig A."/>
            <person name="Goepfert S."/>
            <person name="Peitsch M.C."/>
            <person name="Ivanov N.V."/>
        </authorList>
    </citation>
    <scope>NUCLEOTIDE SEQUENCE [LARGE SCALE GENOMIC DNA]</scope>
</reference>